<reference evidence="3" key="1">
    <citation type="submission" date="2014-03" db="EMBL/GenBank/DDBJ databases">
        <title>The Genome Sequence of Puccinia striiformis f. sp. tritici PST-78.</title>
        <authorList>
            <consortium name="The Broad Institute Genome Sequencing Platform"/>
            <person name="Cuomo C."/>
            <person name="Hulbert S."/>
            <person name="Chen X."/>
            <person name="Walker B."/>
            <person name="Young S.K."/>
            <person name="Zeng Q."/>
            <person name="Gargeya S."/>
            <person name="Fitzgerald M."/>
            <person name="Haas B."/>
            <person name="Abouelleil A."/>
            <person name="Alvarado L."/>
            <person name="Arachchi H.M."/>
            <person name="Berlin A.M."/>
            <person name="Chapman S.B."/>
            <person name="Goldberg J."/>
            <person name="Griggs A."/>
            <person name="Gujja S."/>
            <person name="Hansen M."/>
            <person name="Howarth C."/>
            <person name="Imamovic A."/>
            <person name="Larimer J."/>
            <person name="McCowan C."/>
            <person name="Montmayeur A."/>
            <person name="Murphy C."/>
            <person name="Neiman D."/>
            <person name="Pearson M."/>
            <person name="Priest M."/>
            <person name="Roberts A."/>
            <person name="Saif S."/>
            <person name="Shea T."/>
            <person name="Sisk P."/>
            <person name="Sykes S."/>
            <person name="Wortman J."/>
            <person name="Nusbaum C."/>
            <person name="Birren B."/>
        </authorList>
    </citation>
    <scope>NUCLEOTIDE SEQUENCE [LARGE SCALE GENOMIC DNA]</scope>
    <source>
        <strain evidence="3">race PST-78</strain>
    </source>
</reference>
<evidence type="ECO:0000313" key="2">
    <source>
        <dbReference type="EMBL" id="KNE97216.1"/>
    </source>
</evidence>
<proteinExistence type="predicted"/>
<dbReference type="PANTHER" id="PTHR33069">
    <property type="entry name" value="CHROMOSOME 7, WHOLE GENOME SHOTGUN SEQUENCE-RELATED"/>
    <property type="match status" value="1"/>
</dbReference>
<evidence type="ECO:0000313" key="3">
    <source>
        <dbReference type="Proteomes" id="UP000054564"/>
    </source>
</evidence>
<feature type="compositionally biased region" description="Basic and acidic residues" evidence="1">
    <location>
        <begin position="38"/>
        <end position="52"/>
    </location>
</feature>
<dbReference type="PANTHER" id="PTHR33069:SF3">
    <property type="entry name" value="DYNEIN HEAVY CHAIN TAIL DOMAIN-CONTAINING PROTEIN"/>
    <property type="match status" value="1"/>
</dbReference>
<feature type="region of interest" description="Disordered" evidence="1">
    <location>
        <begin position="38"/>
        <end position="62"/>
    </location>
</feature>
<accession>A0A0L0VDE8</accession>
<comment type="caution">
    <text evidence="2">The sequence shown here is derived from an EMBL/GenBank/DDBJ whole genome shotgun (WGS) entry which is preliminary data.</text>
</comment>
<dbReference type="AlphaFoldDB" id="A0A0L0VDE8"/>
<dbReference type="Proteomes" id="UP000054564">
    <property type="component" value="Unassembled WGS sequence"/>
</dbReference>
<dbReference type="STRING" id="1165861.A0A0L0VDE8"/>
<protein>
    <submittedName>
        <fullName evidence="2">Uncharacterized protein</fullName>
    </submittedName>
</protein>
<name>A0A0L0VDE8_9BASI</name>
<sequence>MTDRINAGDLDGIEAVREQVKQAGALVVNRFEDLIYKYEPDRDDDRPPEHMSDQPNPEGMVSDNLKKDLLKHLQLRFFPLLERQIRYLVRLLEPTNLLGEPLQTLERITAIQHELDRTLEQIQTSAFSICPEQIDPDKDSPEYEVGDQHREELKQFRLRGMYMAIRGALDEVGSFSISQWSVFNSLTCQKGGKGKGLELGTI</sequence>
<organism evidence="2 3">
    <name type="scientific">Puccinia striiformis f. sp. tritici PST-78</name>
    <dbReference type="NCBI Taxonomy" id="1165861"/>
    <lineage>
        <taxon>Eukaryota</taxon>
        <taxon>Fungi</taxon>
        <taxon>Dikarya</taxon>
        <taxon>Basidiomycota</taxon>
        <taxon>Pucciniomycotina</taxon>
        <taxon>Pucciniomycetes</taxon>
        <taxon>Pucciniales</taxon>
        <taxon>Pucciniaceae</taxon>
        <taxon>Puccinia</taxon>
    </lineage>
</organism>
<dbReference type="EMBL" id="AJIL01000071">
    <property type="protein sequence ID" value="KNE97216.1"/>
    <property type="molecule type" value="Genomic_DNA"/>
</dbReference>
<gene>
    <name evidence="2" type="ORF">PSTG_09477</name>
</gene>
<evidence type="ECO:0000256" key="1">
    <source>
        <dbReference type="SAM" id="MobiDB-lite"/>
    </source>
</evidence>
<keyword evidence="3" id="KW-1185">Reference proteome</keyword>